<feature type="domain" description="Treble clef zinc finger" evidence="1">
    <location>
        <begin position="186"/>
        <end position="240"/>
    </location>
</feature>
<keyword evidence="3" id="KW-1185">Reference proteome</keyword>
<evidence type="ECO:0000313" key="3">
    <source>
        <dbReference type="Proteomes" id="UP000529783"/>
    </source>
</evidence>
<dbReference type="PANTHER" id="PTHR37317">
    <property type="entry name" value="BLR8090 PROTEIN"/>
    <property type="match status" value="1"/>
</dbReference>
<organism evidence="2 3">
    <name type="scientific">Actinomadura luteofluorescens</name>
    <dbReference type="NCBI Taxonomy" id="46163"/>
    <lineage>
        <taxon>Bacteria</taxon>
        <taxon>Bacillati</taxon>
        <taxon>Actinomycetota</taxon>
        <taxon>Actinomycetes</taxon>
        <taxon>Streptosporangiales</taxon>
        <taxon>Thermomonosporaceae</taxon>
        <taxon>Actinomadura</taxon>
    </lineage>
</organism>
<dbReference type="Proteomes" id="UP000529783">
    <property type="component" value="Unassembled WGS sequence"/>
</dbReference>
<proteinExistence type="predicted"/>
<evidence type="ECO:0000259" key="1">
    <source>
        <dbReference type="Pfam" id="PF14311"/>
    </source>
</evidence>
<dbReference type="EMBL" id="JACCBA010000001">
    <property type="protein sequence ID" value="NYD52022.1"/>
    <property type="molecule type" value="Genomic_DNA"/>
</dbReference>
<protein>
    <recommendedName>
        <fullName evidence="1">Treble clef zinc finger domain-containing protein</fullName>
    </recommendedName>
</protein>
<dbReference type="AlphaFoldDB" id="A0A7Y9EQE7"/>
<sequence length="347" mass="37945">MVSMRTGQGTSCPVCCTSQRSGQEVRLYAELATLLGRSAVRHNVRLPGLLPSAGKVDITIEAFAKTVVIEFDGAYWHASRGDVDRRKGMLIRKAGHLLIRVREKPLELLDADDVSVPIGAPVEETATLVLSRMLERGWLGEESTGKARTYIGARRAIGTSLAESLLADVAYRDLGEESLAATHPGLVAEWDYEANGELAPQHVRSDSSKAVGWICPVGDRYKQSPGRRARGHGCPYCANKKVNSRNSLAALHPDLIKEWDEECNLLTPQQVSSGSHKRAYWCCRSCGCRWGTAIKNRTRQKNPSGCPSCAKTKRRGVGRIDRLNHMQPAQSNSHVSGAVAVQLELPI</sequence>
<dbReference type="Pfam" id="PF14311">
    <property type="entry name" value="DUF4379"/>
    <property type="match status" value="2"/>
</dbReference>
<dbReference type="InterPro" id="IPR025487">
    <property type="entry name" value="DUF4379"/>
</dbReference>
<evidence type="ECO:0000313" key="2">
    <source>
        <dbReference type="EMBL" id="NYD52022.1"/>
    </source>
</evidence>
<accession>A0A7Y9EQE7</accession>
<feature type="domain" description="Treble clef zinc finger" evidence="1">
    <location>
        <begin position="255"/>
        <end position="311"/>
    </location>
</feature>
<reference evidence="2 3" key="1">
    <citation type="submission" date="2020-07" db="EMBL/GenBank/DDBJ databases">
        <title>Sequencing the genomes of 1000 actinobacteria strains.</title>
        <authorList>
            <person name="Klenk H.-P."/>
        </authorList>
    </citation>
    <scope>NUCLEOTIDE SEQUENCE [LARGE SCALE GENOMIC DNA]</scope>
    <source>
        <strain evidence="2 3">DSM 40398</strain>
    </source>
</reference>
<gene>
    <name evidence="2" type="ORF">BJY14_008005</name>
</gene>
<comment type="caution">
    <text evidence="2">The sequence shown here is derived from an EMBL/GenBank/DDBJ whole genome shotgun (WGS) entry which is preliminary data.</text>
</comment>
<dbReference type="PANTHER" id="PTHR37317:SF1">
    <property type="entry name" value="ZINC-RIBBON DOMAIN-CONTAINING PROTEIN-RELATED"/>
    <property type="match status" value="1"/>
</dbReference>
<name>A0A7Y9EQE7_9ACTN</name>